<dbReference type="SUPFAM" id="SSF160467">
    <property type="entry name" value="PH0987 N-terminal domain-like"/>
    <property type="match status" value="1"/>
</dbReference>
<dbReference type="PANTHER" id="PTHR34698">
    <property type="entry name" value="5-OXOPROLINASE SUBUNIT B"/>
    <property type="match status" value="1"/>
</dbReference>
<keyword evidence="3" id="KW-0067">ATP-binding</keyword>
<dbReference type="AlphaFoldDB" id="A0A9W6H2F3"/>
<dbReference type="GO" id="GO:0005524">
    <property type="term" value="F:ATP binding"/>
    <property type="evidence" value="ECO:0007669"/>
    <property type="project" value="UniProtKB-KW"/>
</dbReference>
<dbReference type="Proteomes" id="UP001142462">
    <property type="component" value="Unassembled WGS sequence"/>
</dbReference>
<keyword evidence="6" id="KW-1185">Reference proteome</keyword>
<gene>
    <name evidence="5" type="ORF">GCM10017576_15400</name>
</gene>
<reference evidence="5" key="2">
    <citation type="submission" date="2023-01" db="EMBL/GenBank/DDBJ databases">
        <authorList>
            <person name="Sun Q."/>
            <person name="Evtushenko L."/>
        </authorList>
    </citation>
    <scope>NUCLEOTIDE SEQUENCE</scope>
    <source>
        <strain evidence="5">VKM Ac-1020</strain>
    </source>
</reference>
<protein>
    <recommendedName>
        <fullName evidence="4">Carboxyltransferase domain-containing protein</fullName>
    </recommendedName>
</protein>
<dbReference type="InterPro" id="IPR029000">
    <property type="entry name" value="Cyclophilin-like_dom_sf"/>
</dbReference>
<dbReference type="Gene3D" id="2.40.100.10">
    <property type="entry name" value="Cyclophilin-like"/>
    <property type="match status" value="1"/>
</dbReference>
<reference evidence="5" key="1">
    <citation type="journal article" date="2014" name="Int. J. Syst. Evol. Microbiol.">
        <title>Complete genome sequence of Corynebacterium casei LMG S-19264T (=DSM 44701T), isolated from a smear-ripened cheese.</title>
        <authorList>
            <consortium name="US DOE Joint Genome Institute (JGI-PGF)"/>
            <person name="Walter F."/>
            <person name="Albersmeier A."/>
            <person name="Kalinowski J."/>
            <person name="Ruckert C."/>
        </authorList>
    </citation>
    <scope>NUCLEOTIDE SEQUENCE</scope>
    <source>
        <strain evidence="5">VKM Ac-1020</strain>
    </source>
</reference>
<evidence type="ECO:0000259" key="4">
    <source>
        <dbReference type="SMART" id="SM00796"/>
    </source>
</evidence>
<feature type="domain" description="Carboxyltransferase" evidence="4">
    <location>
        <begin position="6"/>
        <end position="209"/>
    </location>
</feature>
<evidence type="ECO:0000256" key="1">
    <source>
        <dbReference type="ARBA" id="ARBA00022741"/>
    </source>
</evidence>
<dbReference type="GO" id="GO:0016787">
    <property type="term" value="F:hydrolase activity"/>
    <property type="evidence" value="ECO:0007669"/>
    <property type="project" value="UniProtKB-KW"/>
</dbReference>
<evidence type="ECO:0000313" key="5">
    <source>
        <dbReference type="EMBL" id="GLJ61411.1"/>
    </source>
</evidence>
<sequence length="236" mass="25368">MTNPRVVISPSGTSALRVASALPDREAGWRLVHHLARFLDASRVPGVACVIPTYDAVLVEIDPIDVSLDGLRDYLAQAAEQIDVDRPLSQRPREFDVPVLYDLAGELDLRDVADAQGLSVDEVVRLHSEPAYVVRCLGAPGGSPMLDGPPFPRPVPRLASPRPHVPQGVVSVAGRQATITPAAAPGGWPLIGRTPLTVLDLGAEPFVPYEPGDVIRFRPIEADEYASLLGTRMEAR</sequence>
<organism evidence="5 6">
    <name type="scientific">Microbacterium barkeri</name>
    <dbReference type="NCBI Taxonomy" id="33917"/>
    <lineage>
        <taxon>Bacteria</taxon>
        <taxon>Bacillati</taxon>
        <taxon>Actinomycetota</taxon>
        <taxon>Actinomycetes</taxon>
        <taxon>Micrococcales</taxon>
        <taxon>Microbacteriaceae</taxon>
        <taxon>Microbacterium</taxon>
    </lineage>
</organism>
<evidence type="ECO:0000256" key="3">
    <source>
        <dbReference type="ARBA" id="ARBA00022840"/>
    </source>
</evidence>
<dbReference type="RefSeq" id="WP_271173122.1">
    <property type="nucleotide sequence ID" value="NZ_BSEJ01000006.1"/>
</dbReference>
<comment type="caution">
    <text evidence="5">The sequence shown here is derived from an EMBL/GenBank/DDBJ whole genome shotgun (WGS) entry which is preliminary data.</text>
</comment>
<name>A0A9W6H2F3_9MICO</name>
<accession>A0A9W6H2F3</accession>
<dbReference type="EMBL" id="BSEJ01000006">
    <property type="protein sequence ID" value="GLJ61411.1"/>
    <property type="molecule type" value="Genomic_DNA"/>
</dbReference>
<dbReference type="SUPFAM" id="SSF50891">
    <property type="entry name" value="Cyclophilin-like"/>
    <property type="match status" value="1"/>
</dbReference>
<dbReference type="SMART" id="SM00796">
    <property type="entry name" value="AHS1"/>
    <property type="match status" value="1"/>
</dbReference>
<dbReference type="Pfam" id="PF02682">
    <property type="entry name" value="CT_C_D"/>
    <property type="match status" value="1"/>
</dbReference>
<evidence type="ECO:0000256" key="2">
    <source>
        <dbReference type="ARBA" id="ARBA00022801"/>
    </source>
</evidence>
<keyword evidence="2" id="KW-0378">Hydrolase</keyword>
<dbReference type="PANTHER" id="PTHR34698:SF2">
    <property type="entry name" value="5-OXOPROLINASE SUBUNIT B"/>
    <property type="match status" value="1"/>
</dbReference>
<dbReference type="Gene3D" id="3.30.1360.40">
    <property type="match status" value="1"/>
</dbReference>
<keyword evidence="1" id="KW-0547">Nucleotide-binding</keyword>
<proteinExistence type="predicted"/>
<evidence type="ECO:0000313" key="6">
    <source>
        <dbReference type="Proteomes" id="UP001142462"/>
    </source>
</evidence>
<dbReference type="InterPro" id="IPR003833">
    <property type="entry name" value="CT_C_D"/>
</dbReference>
<dbReference type="InterPro" id="IPR010016">
    <property type="entry name" value="PxpB"/>
</dbReference>